<reference evidence="4" key="1">
    <citation type="journal article" date="2019" name="Int. J. Syst. Evol. Microbiol.">
        <title>The Global Catalogue of Microorganisms (GCM) 10K type strain sequencing project: providing services to taxonomists for standard genome sequencing and annotation.</title>
        <authorList>
            <consortium name="The Broad Institute Genomics Platform"/>
            <consortium name="The Broad Institute Genome Sequencing Center for Infectious Disease"/>
            <person name="Wu L."/>
            <person name="Ma J."/>
        </authorList>
    </citation>
    <scope>NUCLEOTIDE SEQUENCE [LARGE SCALE GENOMIC DNA]</scope>
    <source>
        <strain evidence="4">CCUG 39402</strain>
    </source>
</reference>
<comment type="similarity">
    <text evidence="1">Belongs to the UPF0065 (bug) family.</text>
</comment>
<evidence type="ECO:0000313" key="4">
    <source>
        <dbReference type="Proteomes" id="UP001596270"/>
    </source>
</evidence>
<evidence type="ECO:0000256" key="2">
    <source>
        <dbReference type="SAM" id="SignalP"/>
    </source>
</evidence>
<dbReference type="CDD" id="cd13578">
    <property type="entry name" value="PBP2_Bug27"/>
    <property type="match status" value="1"/>
</dbReference>
<dbReference type="RefSeq" id="WP_371439965.1">
    <property type="nucleotide sequence ID" value="NZ_JBHSRS010000084.1"/>
</dbReference>
<accession>A0ABW1U5M2</accession>
<dbReference type="EMBL" id="JBHSRS010000084">
    <property type="protein sequence ID" value="MFC6284207.1"/>
    <property type="molecule type" value="Genomic_DNA"/>
</dbReference>
<protein>
    <submittedName>
        <fullName evidence="3">Bug family tripartite tricarboxylate transporter substrate binding protein</fullName>
    </submittedName>
</protein>
<dbReference type="InterPro" id="IPR042100">
    <property type="entry name" value="Bug_dom1"/>
</dbReference>
<proteinExistence type="inferred from homology"/>
<gene>
    <name evidence="3" type="ORF">ACFQND_23515</name>
</gene>
<feature type="signal peptide" evidence="2">
    <location>
        <begin position="1"/>
        <end position="27"/>
    </location>
</feature>
<dbReference type="SUPFAM" id="SSF53850">
    <property type="entry name" value="Periplasmic binding protein-like II"/>
    <property type="match status" value="1"/>
</dbReference>
<dbReference type="Pfam" id="PF03401">
    <property type="entry name" value="TctC"/>
    <property type="match status" value="1"/>
</dbReference>
<comment type="caution">
    <text evidence="3">The sequence shown here is derived from an EMBL/GenBank/DDBJ whole genome shotgun (WGS) entry which is preliminary data.</text>
</comment>
<dbReference type="Gene3D" id="3.40.190.150">
    <property type="entry name" value="Bordetella uptake gene, domain 1"/>
    <property type="match status" value="1"/>
</dbReference>
<dbReference type="Proteomes" id="UP001596270">
    <property type="component" value="Unassembled WGS sequence"/>
</dbReference>
<feature type="chain" id="PRO_5047068659" evidence="2">
    <location>
        <begin position="28"/>
        <end position="324"/>
    </location>
</feature>
<organism evidence="3 4">
    <name type="scientific">Polaromonas aquatica</name>
    <dbReference type="NCBI Taxonomy" id="332657"/>
    <lineage>
        <taxon>Bacteria</taxon>
        <taxon>Pseudomonadati</taxon>
        <taxon>Pseudomonadota</taxon>
        <taxon>Betaproteobacteria</taxon>
        <taxon>Burkholderiales</taxon>
        <taxon>Comamonadaceae</taxon>
        <taxon>Polaromonas</taxon>
    </lineage>
</organism>
<dbReference type="PANTHER" id="PTHR42928:SF5">
    <property type="entry name" value="BLR1237 PROTEIN"/>
    <property type="match status" value="1"/>
</dbReference>
<evidence type="ECO:0000256" key="1">
    <source>
        <dbReference type="ARBA" id="ARBA00006987"/>
    </source>
</evidence>
<name>A0ABW1U5M2_9BURK</name>
<evidence type="ECO:0000313" key="3">
    <source>
        <dbReference type="EMBL" id="MFC6284207.1"/>
    </source>
</evidence>
<sequence>MNIQLRKTMLGAAALVAGVLCSTASQAQGDRTIKLIVPFPPGGGTDVLARVLSRRLESDLGETVIVENRPGAGGNIAHDYVAAAAADGKTLLFTTNSLVINPLIYSNVKFNPLKSYTPVIALAHSPVVIVSKLNAPYSTLPEMLAYARANPGKLSYASCGNGGIHHLAGEQLKAMAGISMVHIPYRGCGGAMTDLAGGQVDISVNSLTAVAAFLNSGKVKGLAITNSQRSALVPALPTVASFGMKGYSFDGWYAVLAPAGTPDAAVQRLNASLNKALTNDEVKKTLLAGFLEPLGGPPSALTSLMTREMADSAPIVKSAKITAE</sequence>
<dbReference type="InterPro" id="IPR005064">
    <property type="entry name" value="BUG"/>
</dbReference>
<dbReference type="PANTHER" id="PTHR42928">
    <property type="entry name" value="TRICARBOXYLATE-BINDING PROTEIN"/>
    <property type="match status" value="1"/>
</dbReference>
<dbReference type="Gene3D" id="3.40.190.10">
    <property type="entry name" value="Periplasmic binding protein-like II"/>
    <property type="match status" value="1"/>
</dbReference>
<dbReference type="PIRSF" id="PIRSF017082">
    <property type="entry name" value="YflP"/>
    <property type="match status" value="1"/>
</dbReference>
<keyword evidence="4" id="KW-1185">Reference proteome</keyword>
<keyword evidence="2" id="KW-0732">Signal</keyword>